<sequence>MAKYECPNCKKVYAGWAVKYKYGGRCPVCCSELREVSDNYKEVKRIEGQKEDSEDSLSKIIRSDI</sequence>
<dbReference type="EMBL" id="BARW01004576">
    <property type="protein sequence ID" value="GAI64569.1"/>
    <property type="molecule type" value="Genomic_DNA"/>
</dbReference>
<comment type="caution">
    <text evidence="1">The sequence shown here is derived from an EMBL/GenBank/DDBJ whole genome shotgun (WGS) entry which is preliminary data.</text>
</comment>
<gene>
    <name evidence="1" type="ORF">S12H4_10616</name>
</gene>
<name>X1S9Y5_9ZZZZ</name>
<proteinExistence type="predicted"/>
<organism evidence="1">
    <name type="scientific">marine sediment metagenome</name>
    <dbReference type="NCBI Taxonomy" id="412755"/>
    <lineage>
        <taxon>unclassified sequences</taxon>
        <taxon>metagenomes</taxon>
        <taxon>ecological metagenomes</taxon>
    </lineage>
</organism>
<reference evidence="1" key="1">
    <citation type="journal article" date="2014" name="Front. Microbiol.">
        <title>High frequency of phylogenetically diverse reductive dehalogenase-homologous genes in deep subseafloor sedimentary metagenomes.</title>
        <authorList>
            <person name="Kawai M."/>
            <person name="Futagami T."/>
            <person name="Toyoda A."/>
            <person name="Takaki Y."/>
            <person name="Nishi S."/>
            <person name="Hori S."/>
            <person name="Arai W."/>
            <person name="Tsubouchi T."/>
            <person name="Morono Y."/>
            <person name="Uchiyama I."/>
            <person name="Ito T."/>
            <person name="Fujiyama A."/>
            <person name="Inagaki F."/>
            <person name="Takami H."/>
        </authorList>
    </citation>
    <scope>NUCLEOTIDE SEQUENCE</scope>
    <source>
        <strain evidence="1">Expedition CK06-06</strain>
    </source>
</reference>
<evidence type="ECO:0000313" key="1">
    <source>
        <dbReference type="EMBL" id="GAI64569.1"/>
    </source>
</evidence>
<dbReference type="AlphaFoldDB" id="X1S9Y5"/>
<protein>
    <submittedName>
        <fullName evidence="1">Uncharacterized protein</fullName>
    </submittedName>
</protein>
<accession>X1S9Y5</accession>